<dbReference type="PANTHER" id="PTHR24305">
    <property type="entry name" value="CYTOCHROME P450"/>
    <property type="match status" value="1"/>
</dbReference>
<evidence type="ECO:0000313" key="6">
    <source>
        <dbReference type="Proteomes" id="UP000008635"/>
    </source>
</evidence>
<dbReference type="AlphaFoldDB" id="E8U4M8"/>
<dbReference type="PRINTS" id="PR00463">
    <property type="entry name" value="EP450I"/>
</dbReference>
<dbReference type="RefSeq" id="WP_013558396.1">
    <property type="nucleotide sequence ID" value="NC_014958.1"/>
</dbReference>
<dbReference type="HOGENOM" id="CLU_727083_0_0_0"/>
<dbReference type="InterPro" id="IPR001128">
    <property type="entry name" value="Cyt_P450"/>
</dbReference>
<dbReference type="InterPro" id="IPR002401">
    <property type="entry name" value="Cyt_P450_E_grp-I"/>
</dbReference>
<comment type="cofactor">
    <cofactor evidence="1 3">
        <name>heme</name>
        <dbReference type="ChEBI" id="CHEBI:30413"/>
    </cofactor>
</comment>
<keyword evidence="4" id="KW-0503">Monooxygenase</keyword>
<dbReference type="PANTHER" id="PTHR24305:SF166">
    <property type="entry name" value="CYTOCHROME P450 12A4, MITOCHONDRIAL-RELATED"/>
    <property type="match status" value="1"/>
</dbReference>
<dbReference type="Proteomes" id="UP000008635">
    <property type="component" value="Chromosome"/>
</dbReference>
<name>E8U4M8_DEIML</name>
<feature type="binding site" description="axial binding residue" evidence="3">
    <location>
        <position position="330"/>
    </location>
    <ligand>
        <name>heme</name>
        <dbReference type="ChEBI" id="CHEBI:30413"/>
    </ligand>
    <ligandPart>
        <name>Fe</name>
        <dbReference type="ChEBI" id="CHEBI:18248"/>
    </ligandPart>
</feature>
<dbReference type="KEGG" id="dmr:Deima_3266"/>
<dbReference type="GO" id="GO:0016705">
    <property type="term" value="F:oxidoreductase activity, acting on paired donors, with incorporation or reduction of molecular oxygen"/>
    <property type="evidence" value="ECO:0007669"/>
    <property type="project" value="InterPro"/>
</dbReference>
<evidence type="ECO:0000256" key="4">
    <source>
        <dbReference type="RuleBase" id="RU000461"/>
    </source>
</evidence>
<keyword evidence="6" id="KW-1185">Reference proteome</keyword>
<evidence type="ECO:0000256" key="2">
    <source>
        <dbReference type="ARBA" id="ARBA00010617"/>
    </source>
</evidence>
<dbReference type="PROSITE" id="PS00086">
    <property type="entry name" value="CYTOCHROME_P450"/>
    <property type="match status" value="1"/>
</dbReference>
<proteinExistence type="inferred from homology"/>
<dbReference type="SUPFAM" id="SSF48264">
    <property type="entry name" value="Cytochrome P450"/>
    <property type="match status" value="1"/>
</dbReference>
<dbReference type="OrthoDB" id="9789468at2"/>
<protein>
    <submittedName>
        <fullName evidence="5">Cytochrome P450</fullName>
    </submittedName>
</protein>
<dbReference type="InterPro" id="IPR036396">
    <property type="entry name" value="Cyt_P450_sf"/>
</dbReference>
<evidence type="ECO:0000313" key="5">
    <source>
        <dbReference type="EMBL" id="ADV68893.1"/>
    </source>
</evidence>
<reference evidence="5 6" key="1">
    <citation type="journal article" date="2011" name="Stand. Genomic Sci.">
        <title>Complete genome sequence of Deinococcus maricopensis type strain (LB-34).</title>
        <authorList>
            <person name="Pukall R."/>
            <person name="Zeytun A."/>
            <person name="Lucas S."/>
            <person name="Lapidus A."/>
            <person name="Hammon N."/>
            <person name="Deshpande S."/>
            <person name="Nolan M."/>
            <person name="Cheng J.F."/>
            <person name="Pitluck S."/>
            <person name="Liolios K."/>
            <person name="Pagani I."/>
            <person name="Mikhailova N."/>
            <person name="Ivanova N."/>
            <person name="Mavromatis K."/>
            <person name="Pati A."/>
            <person name="Tapia R."/>
            <person name="Han C."/>
            <person name="Goodwin L."/>
            <person name="Chen A."/>
            <person name="Palaniappan K."/>
            <person name="Land M."/>
            <person name="Hauser L."/>
            <person name="Chang Y.J."/>
            <person name="Jeffries C.D."/>
            <person name="Brambilla E.M."/>
            <person name="Rohde M."/>
            <person name="Goker M."/>
            <person name="Detter J.C."/>
            <person name="Woyke T."/>
            <person name="Bristow J."/>
            <person name="Eisen J.A."/>
            <person name="Markowitz V."/>
            <person name="Hugenholtz P."/>
            <person name="Kyrpides N.C."/>
            <person name="Klenk H.P."/>
        </authorList>
    </citation>
    <scope>NUCLEOTIDE SEQUENCE [LARGE SCALE GENOMIC DNA]</scope>
    <source>
        <strain evidence="6">DSM 21211 / LMG 22137 / NRRL B-23946 / LB-34</strain>
    </source>
</reference>
<evidence type="ECO:0000256" key="3">
    <source>
        <dbReference type="PIRSR" id="PIRSR602401-1"/>
    </source>
</evidence>
<keyword evidence="3 4" id="KW-0349">Heme</keyword>
<dbReference type="Pfam" id="PF00067">
    <property type="entry name" value="p450"/>
    <property type="match status" value="1"/>
</dbReference>
<reference evidence="6" key="2">
    <citation type="submission" date="2011-01" db="EMBL/GenBank/DDBJ databases">
        <title>The complete genome of Deinococcus maricopensis DSM 21211.</title>
        <authorList>
            <consortium name="US DOE Joint Genome Institute (JGI-PGF)"/>
            <person name="Lucas S."/>
            <person name="Copeland A."/>
            <person name="Lapidus A."/>
            <person name="Goodwin L."/>
            <person name="Pitluck S."/>
            <person name="Kyrpides N."/>
            <person name="Mavromatis K."/>
            <person name="Pagani I."/>
            <person name="Ivanova N."/>
            <person name="Ovchinnikova G."/>
            <person name="Zeytun A."/>
            <person name="Detter J.C."/>
            <person name="Han C."/>
            <person name="Land M."/>
            <person name="Hauser L."/>
            <person name="Markowitz V."/>
            <person name="Cheng J.-F."/>
            <person name="Hugenholtz P."/>
            <person name="Woyke T."/>
            <person name="Wu D."/>
            <person name="Pukall R."/>
            <person name="Gehrich-Schroeter G."/>
            <person name="Brambilla E."/>
            <person name="Klenk H.-P."/>
            <person name="Eisen J.A."/>
        </authorList>
    </citation>
    <scope>NUCLEOTIDE SEQUENCE [LARGE SCALE GENOMIC DNA]</scope>
    <source>
        <strain evidence="6">DSM 21211 / LMG 22137 / NRRL B-23946 / LB-34</strain>
    </source>
</reference>
<dbReference type="PRINTS" id="PR00385">
    <property type="entry name" value="P450"/>
</dbReference>
<dbReference type="Gene3D" id="1.10.630.10">
    <property type="entry name" value="Cytochrome P450"/>
    <property type="match status" value="1"/>
</dbReference>
<keyword evidence="3 4" id="KW-0479">Metal-binding</keyword>
<comment type="similarity">
    <text evidence="2 4">Belongs to the cytochrome P450 family.</text>
</comment>
<dbReference type="InterPro" id="IPR050121">
    <property type="entry name" value="Cytochrome_P450_monoxygenase"/>
</dbReference>
<evidence type="ECO:0000256" key="1">
    <source>
        <dbReference type="ARBA" id="ARBA00001971"/>
    </source>
</evidence>
<dbReference type="GO" id="GO:0004497">
    <property type="term" value="F:monooxygenase activity"/>
    <property type="evidence" value="ECO:0007669"/>
    <property type="project" value="UniProtKB-KW"/>
</dbReference>
<dbReference type="GO" id="GO:0005506">
    <property type="term" value="F:iron ion binding"/>
    <property type="evidence" value="ECO:0007669"/>
    <property type="project" value="InterPro"/>
</dbReference>
<keyword evidence="3 4" id="KW-0408">Iron</keyword>
<organism evidence="5 6">
    <name type="scientific">Deinococcus maricopensis (strain DSM 21211 / LMG 22137 / NRRL B-23946 / LB-34)</name>
    <dbReference type="NCBI Taxonomy" id="709986"/>
    <lineage>
        <taxon>Bacteria</taxon>
        <taxon>Thermotogati</taxon>
        <taxon>Deinococcota</taxon>
        <taxon>Deinococci</taxon>
        <taxon>Deinococcales</taxon>
        <taxon>Deinococcaceae</taxon>
        <taxon>Deinococcus</taxon>
    </lineage>
</organism>
<gene>
    <name evidence="5" type="ordered locus">Deima_3266</name>
</gene>
<sequence length="378" mass="41715">MRSWRDLPAPAALPGSGHLLRWSRAPLALLEEGARLGPMFRLQFGVPAVVGSCFTWNKRLLTDLDTFRSAGSFSRMVPYLSGGIILTDAPAHKPRRADLNRPFGPQAMTALRARVQAALHGEPPRGPFDALAWADRVTLRMLNAAYFSGDFDEGLLHAFLAPLRHPFPTPALPRPALFARVRRELNRLAERRLLHGGDDLLAHLARLPGGVQEARISLAAGHDTTTHTLAWTIWHLAQHPQWFTPEGLRPAVRETLRLYPPGWMGSRRLHRDVTFEGVHLPRGTLALYSPYLSARDPGLWSAPTQFRPERFEQAPPPWAYLPFGGGERVCLGMHLAHLLLDEALRTLLGAPLTACQGDPTPRPGVTLGPAGPLVVQRG</sequence>
<dbReference type="STRING" id="709986.Deima_3266"/>
<dbReference type="InterPro" id="IPR017972">
    <property type="entry name" value="Cyt_P450_CS"/>
</dbReference>
<dbReference type="GO" id="GO:0020037">
    <property type="term" value="F:heme binding"/>
    <property type="evidence" value="ECO:0007669"/>
    <property type="project" value="InterPro"/>
</dbReference>
<accession>E8U4M8</accession>
<keyword evidence="4" id="KW-0560">Oxidoreductase</keyword>
<dbReference type="EMBL" id="CP002454">
    <property type="protein sequence ID" value="ADV68893.1"/>
    <property type="molecule type" value="Genomic_DNA"/>
</dbReference>
<dbReference type="eggNOG" id="COG2124">
    <property type="taxonomic scope" value="Bacteria"/>
</dbReference>